<sequence>MKNLYQTVMGEANGAAYLPQMLLRETLLPELLGDAQGDINYWAGKALARHFPLGNPKDAALFFDQAGFGELTLVKQTMQMTRWQLAGEPVKLRKQVTGETDFTLEAGFLAEMMAQQLGVATEAELVDSPRKLQATAVTFEVYTDPDDVITDYDAPEPLKLVRPANSENDTPTE</sequence>
<evidence type="ECO:0000313" key="2">
    <source>
        <dbReference type="Proteomes" id="UP001596254"/>
    </source>
</evidence>
<gene>
    <name evidence="1" type="ORF">ACFP1G_07910</name>
</gene>
<dbReference type="InterPro" id="IPR024096">
    <property type="entry name" value="NO_sig/Golgi_transp_ligand-bd"/>
</dbReference>
<proteinExistence type="predicted"/>
<dbReference type="InterPro" id="IPR019642">
    <property type="entry name" value="DUF2507"/>
</dbReference>
<dbReference type="Gene3D" id="3.30.1380.20">
    <property type="entry name" value="Trafficking protein particle complex subunit 3"/>
    <property type="match status" value="1"/>
</dbReference>
<dbReference type="RefSeq" id="WP_125691358.1">
    <property type="nucleotide sequence ID" value="NZ_JBHSSK010000022.1"/>
</dbReference>
<dbReference type="SUPFAM" id="SSF111126">
    <property type="entry name" value="Ligand-binding domain in the NO signalling and Golgi transport"/>
    <property type="match status" value="1"/>
</dbReference>
<name>A0ABW1STK2_9LACO</name>
<organism evidence="1 2">
    <name type="scientific">Levilactobacillus tongjiangensis</name>
    <dbReference type="NCBI Taxonomy" id="2486023"/>
    <lineage>
        <taxon>Bacteria</taxon>
        <taxon>Bacillati</taxon>
        <taxon>Bacillota</taxon>
        <taxon>Bacilli</taxon>
        <taxon>Lactobacillales</taxon>
        <taxon>Lactobacillaceae</taxon>
        <taxon>Levilactobacillus</taxon>
    </lineage>
</organism>
<evidence type="ECO:0000313" key="1">
    <source>
        <dbReference type="EMBL" id="MFC6207403.1"/>
    </source>
</evidence>
<reference evidence="2" key="1">
    <citation type="journal article" date="2019" name="Int. J. Syst. Evol. Microbiol.">
        <title>The Global Catalogue of Microorganisms (GCM) 10K type strain sequencing project: providing services to taxonomists for standard genome sequencing and annotation.</title>
        <authorList>
            <consortium name="The Broad Institute Genomics Platform"/>
            <consortium name="The Broad Institute Genome Sequencing Center for Infectious Disease"/>
            <person name="Wu L."/>
            <person name="Ma J."/>
        </authorList>
    </citation>
    <scope>NUCLEOTIDE SEQUENCE [LARGE SCALE GENOMIC DNA]</scope>
    <source>
        <strain evidence="2">CCM 8905</strain>
    </source>
</reference>
<comment type="caution">
    <text evidence="1">The sequence shown here is derived from an EMBL/GenBank/DDBJ whole genome shotgun (WGS) entry which is preliminary data.</text>
</comment>
<protein>
    <submittedName>
        <fullName evidence="1">YslB family protein</fullName>
    </submittedName>
</protein>
<dbReference type="Pfam" id="PF10702">
    <property type="entry name" value="DUF2507"/>
    <property type="match status" value="1"/>
</dbReference>
<keyword evidence="2" id="KW-1185">Reference proteome</keyword>
<dbReference type="Proteomes" id="UP001596254">
    <property type="component" value="Unassembled WGS sequence"/>
</dbReference>
<dbReference type="EMBL" id="JBHSSK010000022">
    <property type="protein sequence ID" value="MFC6207403.1"/>
    <property type="molecule type" value="Genomic_DNA"/>
</dbReference>
<accession>A0ABW1STK2</accession>